<dbReference type="EMBL" id="BPLQ01005399">
    <property type="protein sequence ID" value="GIY14668.1"/>
    <property type="molecule type" value="Genomic_DNA"/>
</dbReference>
<protein>
    <submittedName>
        <fullName evidence="2">Ig-like domain-containing protein</fullName>
    </submittedName>
</protein>
<evidence type="ECO:0000259" key="1">
    <source>
        <dbReference type="PROSITE" id="PS50835"/>
    </source>
</evidence>
<gene>
    <name evidence="2" type="primary">AVEN_244896_1</name>
    <name evidence="2" type="ORF">CDAR_266251</name>
</gene>
<evidence type="ECO:0000313" key="3">
    <source>
        <dbReference type="Proteomes" id="UP001054837"/>
    </source>
</evidence>
<dbReference type="Proteomes" id="UP001054837">
    <property type="component" value="Unassembled WGS sequence"/>
</dbReference>
<dbReference type="InterPro" id="IPR036179">
    <property type="entry name" value="Ig-like_dom_sf"/>
</dbReference>
<dbReference type="Gene3D" id="2.60.40.10">
    <property type="entry name" value="Immunoglobulins"/>
    <property type="match status" value="1"/>
</dbReference>
<keyword evidence="3" id="KW-1185">Reference proteome</keyword>
<feature type="domain" description="Ig-like" evidence="1">
    <location>
        <begin position="64"/>
        <end position="175"/>
    </location>
</feature>
<comment type="caution">
    <text evidence="2">The sequence shown here is derived from an EMBL/GenBank/DDBJ whole genome shotgun (WGS) entry which is preliminary data.</text>
</comment>
<dbReference type="PROSITE" id="PS50835">
    <property type="entry name" value="IG_LIKE"/>
    <property type="match status" value="1"/>
</dbReference>
<proteinExistence type="predicted"/>
<evidence type="ECO:0000313" key="2">
    <source>
        <dbReference type="EMBL" id="GIY14668.1"/>
    </source>
</evidence>
<accession>A0AAV4QYD9</accession>
<dbReference type="InterPro" id="IPR013783">
    <property type="entry name" value="Ig-like_fold"/>
</dbReference>
<reference evidence="2 3" key="1">
    <citation type="submission" date="2021-06" db="EMBL/GenBank/DDBJ databases">
        <title>Caerostris darwini draft genome.</title>
        <authorList>
            <person name="Kono N."/>
            <person name="Arakawa K."/>
        </authorList>
    </citation>
    <scope>NUCLEOTIDE SEQUENCE [LARGE SCALE GENOMIC DNA]</scope>
</reference>
<sequence>MSPLILRESDQKIDRATRKKKYETARMVEEESSVQHTGRWKRKEERKGMLGNRWNGFQIQQVNPNRMSTSMDIYTLSIQSIDSSEKMPVVEDSELSLACITQGSSAMQVRWFKDDAAINVQTSYRSMWTTLVPKNSKDQYTAILGFEKAHVLDSVRRVLFLKRLFSGDVVCLYACGHLEVKGKTADFRVKSCIIIPVPILSVAADIIEIVLW</sequence>
<dbReference type="SUPFAM" id="SSF48726">
    <property type="entry name" value="Immunoglobulin"/>
    <property type="match status" value="1"/>
</dbReference>
<name>A0AAV4QYD9_9ARAC</name>
<organism evidence="2 3">
    <name type="scientific">Caerostris darwini</name>
    <dbReference type="NCBI Taxonomy" id="1538125"/>
    <lineage>
        <taxon>Eukaryota</taxon>
        <taxon>Metazoa</taxon>
        <taxon>Ecdysozoa</taxon>
        <taxon>Arthropoda</taxon>
        <taxon>Chelicerata</taxon>
        <taxon>Arachnida</taxon>
        <taxon>Araneae</taxon>
        <taxon>Araneomorphae</taxon>
        <taxon>Entelegynae</taxon>
        <taxon>Araneoidea</taxon>
        <taxon>Araneidae</taxon>
        <taxon>Caerostris</taxon>
    </lineage>
</organism>
<dbReference type="AlphaFoldDB" id="A0AAV4QYD9"/>
<dbReference type="InterPro" id="IPR007110">
    <property type="entry name" value="Ig-like_dom"/>
</dbReference>